<organism evidence="2 3">
    <name type="scientific">Kribbella lupini</name>
    <dbReference type="NCBI Taxonomy" id="291602"/>
    <lineage>
        <taxon>Bacteria</taxon>
        <taxon>Bacillati</taxon>
        <taxon>Actinomycetota</taxon>
        <taxon>Actinomycetes</taxon>
        <taxon>Propionibacteriales</taxon>
        <taxon>Kribbellaceae</taxon>
        <taxon>Kribbella</taxon>
    </lineage>
</organism>
<dbReference type="PANTHER" id="PTHR43792:SF1">
    <property type="entry name" value="N-ACETYLTRANSFERASE DOMAIN-CONTAINING PROTEIN"/>
    <property type="match status" value="1"/>
</dbReference>
<feature type="domain" description="N-acetyltransferase" evidence="1">
    <location>
        <begin position="7"/>
        <end position="169"/>
    </location>
</feature>
<dbReference type="RefSeq" id="WP_344170856.1">
    <property type="nucleotide sequence ID" value="NZ_BAAANC010000001.1"/>
</dbReference>
<evidence type="ECO:0000313" key="3">
    <source>
        <dbReference type="Proteomes" id="UP001500363"/>
    </source>
</evidence>
<protein>
    <submittedName>
        <fullName evidence="2">GNAT family N-acetyltransferase</fullName>
    </submittedName>
</protein>
<dbReference type="PANTHER" id="PTHR43792">
    <property type="entry name" value="GNAT FAMILY, PUTATIVE (AFU_ORTHOLOGUE AFUA_3G00765)-RELATED-RELATED"/>
    <property type="match status" value="1"/>
</dbReference>
<dbReference type="Gene3D" id="3.40.630.30">
    <property type="match status" value="1"/>
</dbReference>
<proteinExistence type="predicted"/>
<name>A0ABP4L717_9ACTN</name>
<dbReference type="EMBL" id="BAAANC010000001">
    <property type="protein sequence ID" value="GAA1515813.1"/>
    <property type="molecule type" value="Genomic_DNA"/>
</dbReference>
<dbReference type="SUPFAM" id="SSF55729">
    <property type="entry name" value="Acyl-CoA N-acyltransferases (Nat)"/>
    <property type="match status" value="1"/>
</dbReference>
<dbReference type="InterPro" id="IPR016181">
    <property type="entry name" value="Acyl_CoA_acyltransferase"/>
</dbReference>
<reference evidence="3" key="1">
    <citation type="journal article" date="2019" name="Int. J. Syst. Evol. Microbiol.">
        <title>The Global Catalogue of Microorganisms (GCM) 10K type strain sequencing project: providing services to taxonomists for standard genome sequencing and annotation.</title>
        <authorList>
            <consortium name="The Broad Institute Genomics Platform"/>
            <consortium name="The Broad Institute Genome Sequencing Center for Infectious Disease"/>
            <person name="Wu L."/>
            <person name="Ma J."/>
        </authorList>
    </citation>
    <scope>NUCLEOTIDE SEQUENCE [LARGE SCALE GENOMIC DNA]</scope>
    <source>
        <strain evidence="3">JCM 14303</strain>
    </source>
</reference>
<dbReference type="InterPro" id="IPR051531">
    <property type="entry name" value="N-acetyltransferase"/>
</dbReference>
<keyword evidence="3" id="KW-1185">Reference proteome</keyword>
<evidence type="ECO:0000259" key="1">
    <source>
        <dbReference type="PROSITE" id="PS51186"/>
    </source>
</evidence>
<dbReference type="InterPro" id="IPR000182">
    <property type="entry name" value="GNAT_dom"/>
</dbReference>
<sequence length="178" mass="19717">MRTTARLLLRPFQATDLDPWAALNADPEVMRYLGGEPLTREASDRIAEQVNARYAGDGLGFLAIERRTDGAFPGACGLQTEPWYPDDLELGWRLAREHWGHGYATEAAASWLAHAFTDLDVPRVISVTDTPNERSIAVMRRLGMTFDHTAVLEEDGVEFDATIYSITAAAWRSAQPPA</sequence>
<evidence type="ECO:0000313" key="2">
    <source>
        <dbReference type="EMBL" id="GAA1515813.1"/>
    </source>
</evidence>
<gene>
    <name evidence="2" type="ORF">GCM10009741_13020</name>
</gene>
<dbReference type="Pfam" id="PF13302">
    <property type="entry name" value="Acetyltransf_3"/>
    <property type="match status" value="1"/>
</dbReference>
<dbReference type="Proteomes" id="UP001500363">
    <property type="component" value="Unassembled WGS sequence"/>
</dbReference>
<accession>A0ABP4L717</accession>
<comment type="caution">
    <text evidence="2">The sequence shown here is derived from an EMBL/GenBank/DDBJ whole genome shotgun (WGS) entry which is preliminary data.</text>
</comment>
<dbReference type="PROSITE" id="PS51186">
    <property type="entry name" value="GNAT"/>
    <property type="match status" value="1"/>
</dbReference>